<gene>
    <name evidence="8" type="ORF">ETX26_08040</name>
</gene>
<proteinExistence type="inferred from homology"/>
<evidence type="ECO:0000256" key="1">
    <source>
        <dbReference type="ARBA" id="ARBA00004167"/>
    </source>
</evidence>
<dbReference type="EMBL" id="SDPV01000002">
    <property type="protein sequence ID" value="RXZ64988.1"/>
    <property type="molecule type" value="Genomic_DNA"/>
</dbReference>
<reference evidence="8 9" key="1">
    <citation type="submission" date="2019-01" db="EMBL/GenBank/DDBJ databases">
        <title>Altererythrobacter rhizovicinus sp. nov., isolated from the rhizosphere soil of Haloxylon ammodendron.</title>
        <authorList>
            <person name="Li H.-P."/>
            <person name="Gou J.-Y."/>
            <person name="Yao D."/>
            <person name="Han Q.-Q."/>
            <person name="Shao K.-Z."/>
            <person name="Zhao Q."/>
            <person name="Zhang J.-L."/>
        </authorList>
    </citation>
    <scope>NUCLEOTIDE SEQUENCE [LARGE SCALE GENOMIC DNA]</scope>
    <source>
        <strain evidence="8 9">AY-3R</strain>
    </source>
</reference>
<dbReference type="InterPro" id="IPR005498">
    <property type="entry name" value="T4SS_VirB10/TraB/TrbI"/>
</dbReference>
<dbReference type="Proteomes" id="UP000293623">
    <property type="component" value="Unassembled WGS sequence"/>
</dbReference>
<dbReference type="InterPro" id="IPR042217">
    <property type="entry name" value="T4SS_VirB10/TrbI"/>
</dbReference>
<sequence>MADPAPAGQATLEDGPGEDIRPVVARSTPSNLGLWLFFAALLIGGVWLFSVMSANRADIERATITANLPDFASRIASPPPLALPRAFLDTPPAEPERPIVAPALSPAPMPRAVPAPAPAQVRIVEIPAEPAEPYTPPSRPAVVFDEASTPLPPAPSAGERPGTDARVRAGRLANPSLTVPQGTVVPAVLETALDSTRPGGVRALVQRDVHGFDGSRVLIPRGSRLYGEYDASLQAGQNRALVRWTRLLRPDGVTIALDSPASDPLGRAGIRGKVDGKFFQRFGGAILQSVLDIGVGVATREATDGVVVALPGTTQNIDVTQGDQVQRTLKVKHGASVSVFVARDLDFSSVDS</sequence>
<keyword evidence="5 7" id="KW-0472">Membrane</keyword>
<dbReference type="Pfam" id="PF03743">
    <property type="entry name" value="TrbI"/>
    <property type="match status" value="1"/>
</dbReference>
<dbReference type="OrthoDB" id="9807354at2"/>
<evidence type="ECO:0000256" key="3">
    <source>
        <dbReference type="ARBA" id="ARBA00022692"/>
    </source>
</evidence>
<evidence type="ECO:0000313" key="8">
    <source>
        <dbReference type="EMBL" id="RXZ64988.1"/>
    </source>
</evidence>
<evidence type="ECO:0000256" key="4">
    <source>
        <dbReference type="ARBA" id="ARBA00022989"/>
    </source>
</evidence>
<dbReference type="Gene3D" id="2.40.128.260">
    <property type="entry name" value="Type IV secretion system, VirB10/TraB/TrbI"/>
    <property type="match status" value="1"/>
</dbReference>
<name>A0A4Q2KII1_9SPHN</name>
<keyword evidence="4 7" id="KW-1133">Transmembrane helix</keyword>
<comment type="similarity">
    <text evidence="2">Belongs to the TrbI/VirB10 family.</text>
</comment>
<feature type="transmembrane region" description="Helical" evidence="7">
    <location>
        <begin position="32"/>
        <end position="51"/>
    </location>
</feature>
<evidence type="ECO:0000256" key="2">
    <source>
        <dbReference type="ARBA" id="ARBA00010265"/>
    </source>
</evidence>
<comment type="subcellular location">
    <subcellularLocation>
        <location evidence="1">Membrane</location>
        <topology evidence="1">Single-pass membrane protein</topology>
    </subcellularLocation>
</comment>
<keyword evidence="3 7" id="KW-0812">Transmembrane</keyword>
<keyword evidence="9" id="KW-1185">Reference proteome</keyword>
<evidence type="ECO:0000313" key="9">
    <source>
        <dbReference type="Proteomes" id="UP000293623"/>
    </source>
</evidence>
<evidence type="ECO:0000256" key="7">
    <source>
        <dbReference type="SAM" id="Phobius"/>
    </source>
</evidence>
<protein>
    <submittedName>
        <fullName evidence="8">Conjugal transfer protein TrbI</fullName>
    </submittedName>
</protein>
<dbReference type="CDD" id="cd16429">
    <property type="entry name" value="VirB10"/>
    <property type="match status" value="1"/>
</dbReference>
<organism evidence="8 9">
    <name type="scientific">Pelagerythrobacter rhizovicinus</name>
    <dbReference type="NCBI Taxonomy" id="2268576"/>
    <lineage>
        <taxon>Bacteria</taxon>
        <taxon>Pseudomonadati</taxon>
        <taxon>Pseudomonadota</taxon>
        <taxon>Alphaproteobacteria</taxon>
        <taxon>Sphingomonadales</taxon>
        <taxon>Erythrobacteraceae</taxon>
        <taxon>Pelagerythrobacter</taxon>
    </lineage>
</organism>
<evidence type="ECO:0000256" key="5">
    <source>
        <dbReference type="ARBA" id="ARBA00023136"/>
    </source>
</evidence>
<feature type="region of interest" description="Disordered" evidence="6">
    <location>
        <begin position="1"/>
        <end position="22"/>
    </location>
</feature>
<evidence type="ECO:0000256" key="6">
    <source>
        <dbReference type="SAM" id="MobiDB-lite"/>
    </source>
</evidence>
<dbReference type="AlphaFoldDB" id="A0A4Q2KII1"/>
<comment type="caution">
    <text evidence="8">The sequence shown here is derived from an EMBL/GenBank/DDBJ whole genome shotgun (WGS) entry which is preliminary data.</text>
</comment>
<dbReference type="GO" id="GO:0016020">
    <property type="term" value="C:membrane"/>
    <property type="evidence" value="ECO:0007669"/>
    <property type="project" value="UniProtKB-SubCell"/>
</dbReference>
<accession>A0A4Q2KII1</accession>